<organism evidence="2 3">
    <name type="scientific">Pseudovibrio ascidiaceicola</name>
    <dbReference type="NCBI Taxonomy" id="285279"/>
    <lineage>
        <taxon>Bacteria</taxon>
        <taxon>Pseudomonadati</taxon>
        <taxon>Pseudomonadota</taxon>
        <taxon>Alphaproteobacteria</taxon>
        <taxon>Hyphomicrobiales</taxon>
        <taxon>Stappiaceae</taxon>
        <taxon>Pseudovibrio</taxon>
    </lineage>
</organism>
<evidence type="ECO:0000313" key="2">
    <source>
        <dbReference type="EMBL" id="SFK89795.1"/>
    </source>
</evidence>
<gene>
    <name evidence="2" type="ORF">SAMN04488518_11147</name>
</gene>
<dbReference type="Pfam" id="PF08924">
    <property type="entry name" value="Rv2525c_GlyHyd-like"/>
    <property type="match status" value="1"/>
</dbReference>
<dbReference type="Proteomes" id="UP000199598">
    <property type="component" value="Unassembled WGS sequence"/>
</dbReference>
<dbReference type="SUPFAM" id="SSF51445">
    <property type="entry name" value="(Trans)glycosidases"/>
    <property type="match status" value="1"/>
</dbReference>
<dbReference type="InterPro" id="IPR015020">
    <property type="entry name" value="Rv2525c-like_Glyco_Hydro-like"/>
</dbReference>
<evidence type="ECO:0000313" key="3">
    <source>
        <dbReference type="Proteomes" id="UP000199598"/>
    </source>
</evidence>
<dbReference type="RefSeq" id="WP_093521969.1">
    <property type="nucleotide sequence ID" value="NZ_FOSK01000011.1"/>
</dbReference>
<accession>A0A1I4D9L3</accession>
<sequence length="222" mass="24556">MTNPTSPKLLLPALDTASNAGNSAETLAQDGYKAVGRYYSQHSWKQLTRAEASELFAADLNIFVVYEDSNDAPSYFSSEIGIQQALRALYQADAVIHQPRQTGIYFAVDYDASSYDYTHYIRPYLRAINDVFASFGYPYHVGVYGNGLVCSCAKDDGLANLTWLSQSTGYYDYQEYKQSGDWNILQGPYVTIAGTQYDQDTLNLNRGSYGGFGSFAAPSCSK</sequence>
<comment type="caution">
    <text evidence="2">The sequence shown here is derived from an EMBL/GenBank/DDBJ whole genome shotgun (WGS) entry which is preliminary data.</text>
</comment>
<dbReference type="InterPro" id="IPR017853">
    <property type="entry name" value="GH"/>
</dbReference>
<dbReference type="Gene3D" id="3.20.20.80">
    <property type="entry name" value="Glycosidases"/>
    <property type="match status" value="1"/>
</dbReference>
<protein>
    <recommendedName>
        <fullName evidence="1">Rv2525c-like glycoside hydrolase-like domain-containing protein</fullName>
    </recommendedName>
</protein>
<name>A0A1I4D9L3_9HYPH</name>
<keyword evidence="3" id="KW-1185">Reference proteome</keyword>
<dbReference type="EMBL" id="FOSK01000011">
    <property type="protein sequence ID" value="SFK89795.1"/>
    <property type="molecule type" value="Genomic_DNA"/>
</dbReference>
<evidence type="ECO:0000259" key="1">
    <source>
        <dbReference type="Pfam" id="PF08924"/>
    </source>
</evidence>
<reference evidence="2 3" key="1">
    <citation type="submission" date="2016-10" db="EMBL/GenBank/DDBJ databases">
        <authorList>
            <person name="Varghese N."/>
            <person name="Submissions S."/>
        </authorList>
    </citation>
    <scope>NUCLEOTIDE SEQUENCE [LARGE SCALE GENOMIC DNA]</scope>
    <source>
        <strain evidence="2 3">DSM 16392</strain>
    </source>
</reference>
<proteinExistence type="predicted"/>
<feature type="domain" description="Rv2525c-like glycoside hydrolase-like" evidence="1">
    <location>
        <begin position="26"/>
        <end position="184"/>
    </location>
</feature>